<evidence type="ECO:0000313" key="4">
    <source>
        <dbReference type="EMBL" id="WMN01788.1"/>
    </source>
</evidence>
<gene>
    <name evidence="4" type="ORF">QIE55_31310</name>
</gene>
<feature type="domain" description="GTPase-associated protein 1 N-terminal" evidence="2">
    <location>
        <begin position="27"/>
        <end position="159"/>
    </location>
</feature>
<feature type="region of interest" description="Disordered" evidence="1">
    <location>
        <begin position="293"/>
        <end position="312"/>
    </location>
</feature>
<dbReference type="InterPro" id="IPR045402">
    <property type="entry name" value="GAP1-N2"/>
</dbReference>
<name>A0AAX3ZZY6_RHOER</name>
<proteinExistence type="predicted"/>
<dbReference type="RefSeq" id="WP_308370885.1">
    <property type="nucleotide sequence ID" value="NZ_CP124545.1"/>
</dbReference>
<feature type="compositionally biased region" description="Basic and acidic residues" evidence="1">
    <location>
        <begin position="301"/>
        <end position="312"/>
    </location>
</feature>
<evidence type="ECO:0000259" key="2">
    <source>
        <dbReference type="Pfam" id="PF20013"/>
    </source>
</evidence>
<sequence length="992" mass="108714">MTTGGFSETDFTTGVLAGDQRAVPRCGQLTYTSFDRPTAGRGQVLGGWQVKAVAGGLDEFEQDAVRVGINTRFETVVALPTFPTQEEIEGRPRRLHYGPLIGDSVAYWHSVQAGSDASGRPGNVFVHVLVDRAPLLPPLRRPISLWRSSGWLTPFGAELVARSELVETEPFPEGEVLELSRIVNFVLDPGVWRIGVLSVLLDAVQDAIAKRGTVILGVEDPERGALWVGAVSALMASSAAARFYFSTYERHPSREDLEALNVHLVCVPIEDLAELELPGSVVVLSELETPSLGELDSSEGANHESHRTERDAEVEVTEWSVLAQTVFLDPDTAVEALTQLDDIAEAGPVFIAETAWPLAELVIRNDIFSDAQSEARRVIDRVQAPVRRIGSEQPVALSIAQSGTEYHGSRQDPFDSSSGDVPSVMPSGAIQQSQRVSEGYLGILAMPNLTPEQSEARWFRFLGIVRETPGWSTKGFDFRNIFGRLDARPTPELLRTVQSVAHGFLDRLNIEAMPVRSANSQSVEIEIVRFADLIMNAGLFDEGIEAPVRALIVRAVVPLLLDESTVQTFTASVGAISVPLRQLIRGCVVDERVNGSFTVRPLGFRVPRAAIVWMLPTEDVQIDGGIRGNATAVEEPTVALVADLVLRTVADSPRCHLGEWSPFVPLALWRVLWESRTKNDAEAAQAYFVGDATSLFSPEYLPHEDLLTLAQRFPDVVPPRYLQSTIISSRQPPEIGFVCANLVRDAEAGRLALTIGLRDVDGDATALSWAQVRLVDRWAASGFAELERVVGLMRPALMSFCRMNAAEIAELSTDVLDRLVVLLFASRWARDRCAAPHVPFVGDAQISGLRHSILGSSDYARTNIAELIRSGIIDREWLLVTVMFLTDGAPGQARRRPDLLTSLGLGSENGAGLLESLARETLSDLRGFGDEVLSPIADMFREEVRRRPNVDSQAEIAKYRPFVWQWFEHLVMPTSESECSQGPLGRLGKDKI</sequence>
<evidence type="ECO:0000313" key="5">
    <source>
        <dbReference type="Proteomes" id="UP001230933"/>
    </source>
</evidence>
<dbReference type="EMBL" id="CP124545">
    <property type="protein sequence ID" value="WMN01788.1"/>
    <property type="molecule type" value="Genomic_DNA"/>
</dbReference>
<dbReference type="Pfam" id="PF20013">
    <property type="entry name" value="GAP1-N2"/>
    <property type="match status" value="1"/>
</dbReference>
<protein>
    <submittedName>
        <fullName evidence="4">Uncharacterized protein</fullName>
    </submittedName>
</protein>
<accession>A0AAX3ZZY6</accession>
<reference evidence="4" key="1">
    <citation type="submission" date="2023-08" db="EMBL/GenBank/DDBJ databases">
        <title>Isolation and Characterization of Rhodococcus erythropolis MGMM8.</title>
        <authorList>
            <person name="Diabankana R.G.C."/>
            <person name="Afordoanyi D.M."/>
            <person name="Validov S.Z."/>
        </authorList>
    </citation>
    <scope>NUCLEOTIDE SEQUENCE</scope>
    <source>
        <strain evidence="4">MGMM8</strain>
    </source>
</reference>
<dbReference type="AlphaFoldDB" id="A0AAX3ZZY6"/>
<feature type="domain" description="GTPase-associated protein 1 middle" evidence="3">
    <location>
        <begin position="195"/>
        <end position="270"/>
    </location>
</feature>
<dbReference type="Pfam" id="PF20014">
    <property type="entry name" value="GAP1-M"/>
    <property type="match status" value="1"/>
</dbReference>
<dbReference type="InterPro" id="IPR045401">
    <property type="entry name" value="GAP1-M"/>
</dbReference>
<organism evidence="4 5">
    <name type="scientific">Rhodococcus erythropolis</name>
    <name type="common">Arthrobacter picolinophilus</name>
    <dbReference type="NCBI Taxonomy" id="1833"/>
    <lineage>
        <taxon>Bacteria</taxon>
        <taxon>Bacillati</taxon>
        <taxon>Actinomycetota</taxon>
        <taxon>Actinomycetes</taxon>
        <taxon>Mycobacteriales</taxon>
        <taxon>Nocardiaceae</taxon>
        <taxon>Rhodococcus</taxon>
        <taxon>Rhodococcus erythropolis group</taxon>
    </lineage>
</organism>
<evidence type="ECO:0000256" key="1">
    <source>
        <dbReference type="SAM" id="MobiDB-lite"/>
    </source>
</evidence>
<feature type="region of interest" description="Disordered" evidence="1">
    <location>
        <begin position="405"/>
        <end position="426"/>
    </location>
</feature>
<dbReference type="Proteomes" id="UP001230933">
    <property type="component" value="Chromosome"/>
</dbReference>
<evidence type="ECO:0000259" key="3">
    <source>
        <dbReference type="Pfam" id="PF20014"/>
    </source>
</evidence>